<dbReference type="GO" id="GO:0004731">
    <property type="term" value="F:purine-nucleoside phosphorylase activity"/>
    <property type="evidence" value="ECO:0007669"/>
    <property type="project" value="UniProtKB-EC"/>
</dbReference>
<reference evidence="7 8" key="1">
    <citation type="submission" date="2018-09" db="EMBL/GenBank/DDBJ databases">
        <title>Discovery and Ecogenomic Context for Candidatus Cryosericales, a Global Caldiserica Order Active in Thawing Permafrost.</title>
        <authorList>
            <person name="Martinez M.A."/>
            <person name="Woodcroft B.J."/>
            <person name="Ignacio Espinoza J.C."/>
            <person name="Zayed A."/>
            <person name="Singleton C.M."/>
            <person name="Boyd J."/>
            <person name="Li Y.-F."/>
            <person name="Purvine S."/>
            <person name="Maughan H."/>
            <person name="Hodgkins S.B."/>
            <person name="Anderson D."/>
            <person name="Sederholm M."/>
            <person name="Temperton B."/>
            <person name="Saleska S.R."/>
            <person name="Tyson G.W."/>
            <person name="Rich V.I."/>
        </authorList>
    </citation>
    <scope>NUCLEOTIDE SEQUENCE [LARGE SCALE GENOMIC DNA]</scope>
    <source>
        <strain evidence="7 8">SMC7</strain>
    </source>
</reference>
<dbReference type="Gene3D" id="3.40.50.1580">
    <property type="entry name" value="Nucleoside phosphorylase domain"/>
    <property type="match status" value="1"/>
</dbReference>
<accession>A0A398D238</accession>
<comment type="caution">
    <text evidence="7">The sequence shown here is derived from an EMBL/GenBank/DDBJ whole genome shotgun (WGS) entry which is preliminary data.</text>
</comment>
<evidence type="ECO:0000313" key="7">
    <source>
        <dbReference type="EMBL" id="RIE06227.1"/>
    </source>
</evidence>
<gene>
    <name evidence="7" type="ORF">SMC7_03620</name>
</gene>
<name>A0A398D238_9BACT</name>
<keyword evidence="4 5" id="KW-0808">Transferase</keyword>
<organism evidence="7 8">
    <name type="scientific">Candidatus Cryosericum terrychapinii</name>
    <dbReference type="NCBI Taxonomy" id="2290919"/>
    <lineage>
        <taxon>Bacteria</taxon>
        <taxon>Pseudomonadati</taxon>
        <taxon>Caldisericota/Cryosericota group</taxon>
        <taxon>Candidatus Cryosericota</taxon>
        <taxon>Candidatus Cryosericia</taxon>
        <taxon>Candidatus Cryosericales</taxon>
        <taxon>Candidatus Cryosericaceae</taxon>
        <taxon>Candidatus Cryosericum</taxon>
    </lineage>
</organism>
<dbReference type="PANTHER" id="PTHR11904">
    <property type="entry name" value="METHYLTHIOADENOSINE/PURINE NUCLEOSIDE PHOSPHORYLASE"/>
    <property type="match status" value="1"/>
</dbReference>
<dbReference type="NCBIfam" id="NF006054">
    <property type="entry name" value="PRK08202.1"/>
    <property type="match status" value="1"/>
</dbReference>
<comment type="similarity">
    <text evidence="2 5">Belongs to the PNP/MTAP phosphorylase family.</text>
</comment>
<dbReference type="PANTHER" id="PTHR11904:SF9">
    <property type="entry name" value="PURINE NUCLEOSIDE PHOSPHORYLASE-RELATED"/>
    <property type="match status" value="1"/>
</dbReference>
<dbReference type="GO" id="GO:0009116">
    <property type="term" value="P:nucleoside metabolic process"/>
    <property type="evidence" value="ECO:0007669"/>
    <property type="project" value="InterPro"/>
</dbReference>
<keyword evidence="3 5" id="KW-0328">Glycosyltransferase</keyword>
<protein>
    <recommendedName>
        <fullName evidence="5">Purine nucleoside phosphorylase</fullName>
        <ecNumber evidence="5">2.4.2.1</ecNumber>
    </recommendedName>
    <alternativeName>
        <fullName evidence="5">Inosine-guanosine phosphorylase</fullName>
    </alternativeName>
</protein>
<dbReference type="UniPathway" id="UPA00606"/>
<dbReference type="AlphaFoldDB" id="A0A398D238"/>
<evidence type="ECO:0000256" key="2">
    <source>
        <dbReference type="ARBA" id="ARBA00006751"/>
    </source>
</evidence>
<evidence type="ECO:0000256" key="5">
    <source>
        <dbReference type="PIRNR" id="PIRNR000477"/>
    </source>
</evidence>
<evidence type="ECO:0000313" key="8">
    <source>
        <dbReference type="Proteomes" id="UP000266328"/>
    </source>
</evidence>
<proteinExistence type="inferred from homology"/>
<sequence>MDSAQLRQQVAIAVESLIWRIGQSYEFTVVLGSGLSSFVDRMDGQMIVPYAEIPGFPVSTVKGHTSELVAGSIGGHRVLCFAGRFHYYEGYDAATVTIPVRVAQALGVRTALFTNAAGGIADRLRLGDLMVIEDHLNLLTADSPLRGLADEVFGSKFVNMYAAYDPTVTRALKSVGERRSLPIACGVYAALSGPQFETRAEIRMLRILGADAVGMSTIPEVIVANQAGMRVGAVSVITDLATDTVTELSHDQVLATARRADEHLAELLTGVIEGADW</sequence>
<evidence type="ECO:0000256" key="1">
    <source>
        <dbReference type="ARBA" id="ARBA00005058"/>
    </source>
</evidence>
<comment type="function">
    <text evidence="5">The purine nucleoside phosphorylases catalyze the phosphorolytic breakdown of the N-glycosidic bond in the beta-(deoxy)ribonucleoside molecules, with the formation of the corresponding free purine bases and pentose-1-phosphate.</text>
</comment>
<dbReference type="EC" id="2.4.2.1" evidence="5"/>
<dbReference type="NCBIfam" id="TIGR01697">
    <property type="entry name" value="PNPH-PUNA-XAPA"/>
    <property type="match status" value="1"/>
</dbReference>
<keyword evidence="8" id="KW-1185">Reference proteome</keyword>
<evidence type="ECO:0000256" key="4">
    <source>
        <dbReference type="ARBA" id="ARBA00022679"/>
    </source>
</evidence>
<evidence type="ECO:0000256" key="3">
    <source>
        <dbReference type="ARBA" id="ARBA00022676"/>
    </source>
</evidence>
<dbReference type="InterPro" id="IPR000845">
    <property type="entry name" value="Nucleoside_phosphorylase_d"/>
</dbReference>
<dbReference type="InterPro" id="IPR011268">
    <property type="entry name" value="Purine_phosphorylase"/>
</dbReference>
<dbReference type="RefSeq" id="WP_119089002.1">
    <property type="nucleotide sequence ID" value="NZ_QXIS01000020.1"/>
</dbReference>
<feature type="domain" description="Nucleoside phosphorylase" evidence="6">
    <location>
        <begin position="45"/>
        <end position="273"/>
    </location>
</feature>
<dbReference type="Proteomes" id="UP000266328">
    <property type="component" value="Unassembled WGS sequence"/>
</dbReference>
<dbReference type="InterPro" id="IPR035994">
    <property type="entry name" value="Nucleoside_phosphorylase_sf"/>
</dbReference>
<dbReference type="SUPFAM" id="SSF53167">
    <property type="entry name" value="Purine and uridine phosphorylases"/>
    <property type="match status" value="1"/>
</dbReference>
<dbReference type="Pfam" id="PF01048">
    <property type="entry name" value="PNP_UDP_1"/>
    <property type="match status" value="1"/>
</dbReference>
<dbReference type="EMBL" id="QXIS01000020">
    <property type="protein sequence ID" value="RIE06227.1"/>
    <property type="molecule type" value="Genomic_DNA"/>
</dbReference>
<dbReference type="OrthoDB" id="1523230at2"/>
<comment type="pathway">
    <text evidence="1 5">Purine metabolism; purine nucleoside salvage.</text>
</comment>
<evidence type="ECO:0000259" key="6">
    <source>
        <dbReference type="Pfam" id="PF01048"/>
    </source>
</evidence>
<dbReference type="GO" id="GO:0005737">
    <property type="term" value="C:cytoplasm"/>
    <property type="evidence" value="ECO:0007669"/>
    <property type="project" value="TreeGrafter"/>
</dbReference>
<dbReference type="CDD" id="cd09009">
    <property type="entry name" value="PNP-EcPNPII_like"/>
    <property type="match status" value="1"/>
</dbReference>
<dbReference type="PIRSF" id="PIRSF000477">
    <property type="entry name" value="PurNPase"/>
    <property type="match status" value="1"/>
</dbReference>